<dbReference type="InterPro" id="IPR006016">
    <property type="entry name" value="UspA"/>
</dbReference>
<evidence type="ECO:0000313" key="5">
    <source>
        <dbReference type="Proteomes" id="UP001016761"/>
    </source>
</evidence>
<dbReference type="AlphaFoldDB" id="A0A8J8GNH4"/>
<dbReference type="Proteomes" id="UP000728647">
    <property type="component" value="Unassembled WGS sequence"/>
</dbReference>
<evidence type="ECO:0000259" key="1">
    <source>
        <dbReference type="Pfam" id="PF00582"/>
    </source>
</evidence>
<feature type="domain" description="UspA" evidence="1">
    <location>
        <begin position="9"/>
        <end position="137"/>
    </location>
</feature>
<dbReference type="Proteomes" id="UP001016761">
    <property type="component" value="Unassembled WGS sequence"/>
</dbReference>
<dbReference type="Pfam" id="PF00582">
    <property type="entry name" value="Usp"/>
    <property type="match status" value="1"/>
</dbReference>
<dbReference type="EMBL" id="JABUQZ010000001">
    <property type="protein sequence ID" value="NUC71804.1"/>
    <property type="molecule type" value="Genomic_DNA"/>
</dbReference>
<dbReference type="OrthoDB" id="202478at2157"/>
<gene>
    <name evidence="2" type="ORF">HT576_15235</name>
    <name evidence="3" type="ORF">HTZ84_05670</name>
</gene>
<reference evidence="2 5" key="1">
    <citation type="submission" date="2020-06" db="EMBL/GenBank/DDBJ databases">
        <title>Haloterrigena sp. nov., an extremely halophilic archaeon isolated from a saline sediment.</title>
        <authorList>
            <person name="Liu B.-B."/>
        </authorList>
    </citation>
    <scope>NUCLEOTIDE SEQUENCE</scope>
    <source>
        <strain evidence="2">SYSU A121-1</strain>
        <strain evidence="3 5">SYSU A558-1</strain>
    </source>
</reference>
<accession>A0A8J8GNH4</accession>
<evidence type="ECO:0000313" key="3">
    <source>
        <dbReference type="EMBL" id="NUC71804.1"/>
    </source>
</evidence>
<evidence type="ECO:0000313" key="2">
    <source>
        <dbReference type="EMBL" id="NUB92370.1"/>
    </source>
</evidence>
<dbReference type="SUPFAM" id="SSF52402">
    <property type="entry name" value="Adenine nucleotide alpha hydrolases-like"/>
    <property type="match status" value="1"/>
</dbReference>
<protein>
    <submittedName>
        <fullName evidence="2">Universal stress protein</fullName>
    </submittedName>
</protein>
<organism evidence="2 4">
    <name type="scientific">Haloterrigena gelatinilytica</name>
    <dbReference type="NCBI Taxonomy" id="2741724"/>
    <lineage>
        <taxon>Archaea</taxon>
        <taxon>Methanobacteriati</taxon>
        <taxon>Methanobacteriota</taxon>
        <taxon>Stenosarchaea group</taxon>
        <taxon>Halobacteria</taxon>
        <taxon>Halobacteriales</taxon>
        <taxon>Natrialbaceae</taxon>
        <taxon>Haloterrigena</taxon>
    </lineage>
</organism>
<keyword evidence="5" id="KW-1185">Reference proteome</keyword>
<comment type="caution">
    <text evidence="2">The sequence shown here is derived from an EMBL/GenBank/DDBJ whole genome shotgun (WGS) entry which is preliminary data.</text>
</comment>
<name>A0A8J8GNH4_9EURY</name>
<dbReference type="RefSeq" id="WP_174679784.1">
    <property type="nucleotide sequence ID" value="NZ_JABUQZ010000001.1"/>
</dbReference>
<proteinExistence type="predicted"/>
<dbReference type="InterPro" id="IPR014729">
    <property type="entry name" value="Rossmann-like_a/b/a_fold"/>
</dbReference>
<sequence>MTDSITTHTVVPIATEDDARATCDALEDAVEEIETLTVVHVIEKTEGYPDKAPFEARREQAERIFSIVEERFPDGPAIRRELRYGTDVVDEVVAAAADVDATAIGFRPRPGGRLRRLLSGSDSYRLITESERPVVVFSRLGSQTT</sequence>
<dbReference type="EMBL" id="JABURA010000001">
    <property type="protein sequence ID" value="NUB92370.1"/>
    <property type="molecule type" value="Genomic_DNA"/>
</dbReference>
<dbReference type="Gene3D" id="3.40.50.620">
    <property type="entry name" value="HUPs"/>
    <property type="match status" value="1"/>
</dbReference>
<evidence type="ECO:0000313" key="4">
    <source>
        <dbReference type="Proteomes" id="UP000728647"/>
    </source>
</evidence>